<dbReference type="CDD" id="cd00041">
    <property type="entry name" value="CUB"/>
    <property type="match status" value="1"/>
</dbReference>
<dbReference type="Proteomes" id="UP001164746">
    <property type="component" value="Chromosome 8"/>
</dbReference>
<dbReference type="Pfam" id="PF00431">
    <property type="entry name" value="CUB"/>
    <property type="match status" value="1"/>
</dbReference>
<feature type="domain" description="CUB" evidence="3">
    <location>
        <begin position="2"/>
        <end position="66"/>
    </location>
</feature>
<evidence type="ECO:0000313" key="5">
    <source>
        <dbReference type="Proteomes" id="UP001164746"/>
    </source>
</evidence>
<evidence type="ECO:0000256" key="2">
    <source>
        <dbReference type="PROSITE-ProRule" id="PRU00059"/>
    </source>
</evidence>
<name>A0ABY7EU85_MYAAR</name>
<evidence type="ECO:0000313" key="4">
    <source>
        <dbReference type="EMBL" id="WAR13535.1"/>
    </source>
</evidence>
<dbReference type="Gene3D" id="2.60.120.290">
    <property type="entry name" value="Spermadhesin, CUB domain"/>
    <property type="match status" value="1"/>
</dbReference>
<accession>A0ABY7EU85</accession>
<feature type="non-terminal residue" evidence="4">
    <location>
        <position position="96"/>
    </location>
</feature>
<evidence type="ECO:0000259" key="3">
    <source>
        <dbReference type="PROSITE" id="PS01180"/>
    </source>
</evidence>
<dbReference type="InterPro" id="IPR035914">
    <property type="entry name" value="Sperma_CUB_dom_sf"/>
</dbReference>
<keyword evidence="1 2" id="KW-1015">Disulfide bond</keyword>
<comment type="caution">
    <text evidence="2">Lacks conserved residue(s) required for the propagation of feature annotation.</text>
</comment>
<evidence type="ECO:0000256" key="1">
    <source>
        <dbReference type="ARBA" id="ARBA00023157"/>
    </source>
</evidence>
<dbReference type="EMBL" id="CP111019">
    <property type="protein sequence ID" value="WAR13535.1"/>
    <property type="molecule type" value="Genomic_DNA"/>
</dbReference>
<feature type="non-terminal residue" evidence="4">
    <location>
        <position position="1"/>
    </location>
</feature>
<dbReference type="InterPro" id="IPR000859">
    <property type="entry name" value="CUB_dom"/>
</dbReference>
<reference evidence="4" key="1">
    <citation type="submission" date="2022-11" db="EMBL/GenBank/DDBJ databases">
        <title>Centuries of genome instability and evolution in soft-shell clam transmissible cancer (bioRxiv).</title>
        <authorList>
            <person name="Hart S.F.M."/>
            <person name="Yonemitsu M.A."/>
            <person name="Giersch R.M."/>
            <person name="Beal B.F."/>
            <person name="Arriagada G."/>
            <person name="Davis B.W."/>
            <person name="Ostrander E.A."/>
            <person name="Goff S.P."/>
            <person name="Metzger M.J."/>
        </authorList>
    </citation>
    <scope>NUCLEOTIDE SEQUENCE</scope>
    <source>
        <strain evidence="4">MELC-2E11</strain>
        <tissue evidence="4">Siphon/mantle</tissue>
    </source>
</reference>
<gene>
    <name evidence="4" type="ORF">MAR_027715</name>
</gene>
<feature type="disulfide bond" evidence="2">
    <location>
        <begin position="2"/>
        <end position="29"/>
    </location>
</feature>
<protein>
    <recommendedName>
        <fullName evidence="3">CUB domain-containing protein</fullName>
    </recommendedName>
</protein>
<proteinExistence type="predicted"/>
<dbReference type="PROSITE" id="PS01180">
    <property type="entry name" value="CUB"/>
    <property type="match status" value="1"/>
</dbReference>
<dbReference type="SUPFAM" id="SSF49854">
    <property type="entry name" value="Spermadhesin, CUB domain"/>
    <property type="match status" value="1"/>
</dbReference>
<organism evidence="4 5">
    <name type="scientific">Mya arenaria</name>
    <name type="common">Soft-shell clam</name>
    <dbReference type="NCBI Taxonomy" id="6604"/>
    <lineage>
        <taxon>Eukaryota</taxon>
        <taxon>Metazoa</taxon>
        <taxon>Spiralia</taxon>
        <taxon>Lophotrochozoa</taxon>
        <taxon>Mollusca</taxon>
        <taxon>Bivalvia</taxon>
        <taxon>Autobranchia</taxon>
        <taxon>Heteroconchia</taxon>
        <taxon>Euheterodonta</taxon>
        <taxon>Imparidentia</taxon>
        <taxon>Neoheterodontei</taxon>
        <taxon>Myida</taxon>
        <taxon>Myoidea</taxon>
        <taxon>Myidae</taxon>
        <taxon>Mya</taxon>
    </lineage>
</organism>
<sequence length="96" mass="11284">PCGQTYFYDEKTNVKSPNHPYSYPNNLDCQYHIFLQPGKRACVEFSRIEVERFTGEKYDIKICGFENSLTIWFTADDQMYETGFNARITMQEFVVG</sequence>
<dbReference type="SMART" id="SM00042">
    <property type="entry name" value="CUB"/>
    <property type="match status" value="1"/>
</dbReference>
<keyword evidence="5" id="KW-1185">Reference proteome</keyword>